<reference evidence="2" key="1">
    <citation type="journal article" date="2019" name="Int. J. Syst. Evol. Microbiol.">
        <title>The Global Catalogue of Microorganisms (GCM) 10K type strain sequencing project: providing services to taxonomists for standard genome sequencing and annotation.</title>
        <authorList>
            <consortium name="The Broad Institute Genomics Platform"/>
            <consortium name="The Broad Institute Genome Sequencing Center for Infectious Disease"/>
            <person name="Wu L."/>
            <person name="Ma J."/>
        </authorList>
    </citation>
    <scope>NUCLEOTIDE SEQUENCE [LARGE SCALE GENOMIC DNA]</scope>
    <source>
        <strain evidence="2">KCTC 52416</strain>
    </source>
</reference>
<name>A0ABV7JS91_9SPHI</name>
<dbReference type="Pfam" id="PF19781">
    <property type="entry name" value="DUF6266"/>
    <property type="match status" value="1"/>
</dbReference>
<accession>A0ABV7JS91</accession>
<sequence>MINHNGYTHTRSNKKVTENAFVQQRMRLGMAFLNPLRAIVAESWLGHGAGNKSKAFGQALKKLMQDAIEGHYPEQHIVPGRVMISAGMLPSLQIGDVVLSPEVLEIYFSSEENPMAKPADQVVLVVYSPEKGIAGRNTDGCIRSSGYLSVPLPPQLRDAPFHVYLFVHSANKKQYSRSMYVGSWEGRSQTVLTTACLQKKL</sequence>
<protein>
    <submittedName>
        <fullName evidence="1">DUF6266 family protein</fullName>
    </submittedName>
</protein>
<comment type="caution">
    <text evidence="1">The sequence shown here is derived from an EMBL/GenBank/DDBJ whole genome shotgun (WGS) entry which is preliminary data.</text>
</comment>
<dbReference type="EMBL" id="JBHRTA010000060">
    <property type="protein sequence ID" value="MFC3199768.1"/>
    <property type="molecule type" value="Genomic_DNA"/>
</dbReference>
<dbReference type="Proteomes" id="UP001595526">
    <property type="component" value="Unassembled WGS sequence"/>
</dbReference>
<proteinExistence type="predicted"/>
<keyword evidence="2" id="KW-1185">Reference proteome</keyword>
<evidence type="ECO:0000313" key="2">
    <source>
        <dbReference type="Proteomes" id="UP001595526"/>
    </source>
</evidence>
<evidence type="ECO:0000313" key="1">
    <source>
        <dbReference type="EMBL" id="MFC3199768.1"/>
    </source>
</evidence>
<organism evidence="1 2">
    <name type="scientific">Parapedobacter deserti</name>
    <dbReference type="NCBI Taxonomy" id="1912957"/>
    <lineage>
        <taxon>Bacteria</taxon>
        <taxon>Pseudomonadati</taxon>
        <taxon>Bacteroidota</taxon>
        <taxon>Sphingobacteriia</taxon>
        <taxon>Sphingobacteriales</taxon>
        <taxon>Sphingobacteriaceae</taxon>
        <taxon>Parapedobacter</taxon>
    </lineage>
</organism>
<dbReference type="RefSeq" id="WP_379025708.1">
    <property type="nucleotide sequence ID" value="NZ_JBHRTA010000060.1"/>
</dbReference>
<dbReference type="InterPro" id="IPR046233">
    <property type="entry name" value="DUF6266"/>
</dbReference>
<gene>
    <name evidence="1" type="ORF">ACFOET_19275</name>
</gene>